<dbReference type="InterPro" id="IPR041561">
    <property type="entry name" value="PglD_N"/>
</dbReference>
<dbReference type="AlphaFoldDB" id="A0AAW9IWM1"/>
<sequence length="176" mass="19262">MEKFTGNNSNIKNIVIVGAGGFGREVAWLIEEINKKELQWNILGFIDDDLSKKGNFLNAYEILGDLQSLEKIKDLYFACAIGNSNIKAKLANRCEEIGLKPATLIHPNVELGNFNEIGIGNIICAGNVITVNVKTGKYVTINLSCTIGHDVILKDYITVYPSVSISGNCDIGERVE</sequence>
<dbReference type="CDD" id="cd03360">
    <property type="entry name" value="LbH_AT_putative"/>
    <property type="match status" value="1"/>
</dbReference>
<dbReference type="EMBL" id="WNVG01000517">
    <property type="protein sequence ID" value="MDZ5034410.1"/>
    <property type="molecule type" value="Genomic_DNA"/>
</dbReference>
<dbReference type="InterPro" id="IPR050179">
    <property type="entry name" value="Trans_hexapeptide_repeat"/>
</dbReference>
<dbReference type="InterPro" id="IPR020019">
    <property type="entry name" value="AcTrfase_PglD-like"/>
</dbReference>
<dbReference type="PANTHER" id="PTHR43300">
    <property type="entry name" value="ACETYLTRANSFERASE"/>
    <property type="match status" value="1"/>
</dbReference>
<dbReference type="PANTHER" id="PTHR43300:SF7">
    <property type="entry name" value="UDP-N-ACETYLBACILLOSAMINE N-ACETYLTRANSFERASE"/>
    <property type="match status" value="1"/>
</dbReference>
<feature type="binding site" evidence="2">
    <location>
        <position position="82"/>
    </location>
    <ligand>
        <name>substrate</name>
    </ligand>
</feature>
<dbReference type="GO" id="GO:0016740">
    <property type="term" value="F:transferase activity"/>
    <property type="evidence" value="ECO:0007669"/>
    <property type="project" value="UniProtKB-KW"/>
</dbReference>
<feature type="active site" description="Proton acceptor" evidence="1">
    <location>
        <position position="149"/>
    </location>
</feature>
<feature type="site" description="Increases basicity of active site His" evidence="1">
    <location>
        <position position="150"/>
    </location>
</feature>
<name>A0AAW9IWM1_CLOPF</name>
<protein>
    <submittedName>
        <fullName evidence="4">Transferase</fullName>
    </submittedName>
</protein>
<dbReference type="Gene3D" id="2.160.10.10">
    <property type="entry name" value="Hexapeptide repeat proteins"/>
    <property type="match status" value="1"/>
</dbReference>
<gene>
    <name evidence="4" type="ORF">GNF81_17035</name>
</gene>
<evidence type="ECO:0000256" key="1">
    <source>
        <dbReference type="PIRSR" id="PIRSR620019-1"/>
    </source>
</evidence>
<dbReference type="Pfam" id="PF17836">
    <property type="entry name" value="PglD_N"/>
    <property type="match status" value="1"/>
</dbReference>
<organism evidence="4 5">
    <name type="scientific">Clostridium perfringens</name>
    <dbReference type="NCBI Taxonomy" id="1502"/>
    <lineage>
        <taxon>Bacteria</taxon>
        <taxon>Bacillati</taxon>
        <taxon>Bacillota</taxon>
        <taxon>Clostridia</taxon>
        <taxon>Eubacteriales</taxon>
        <taxon>Clostridiaceae</taxon>
        <taxon>Clostridium</taxon>
    </lineage>
</organism>
<dbReference type="RefSeq" id="WP_322412876.1">
    <property type="nucleotide sequence ID" value="NZ_WNVG01000517.1"/>
</dbReference>
<dbReference type="InterPro" id="IPR011004">
    <property type="entry name" value="Trimer_LpxA-like_sf"/>
</dbReference>
<feature type="non-terminal residue" evidence="4">
    <location>
        <position position="176"/>
    </location>
</feature>
<evidence type="ECO:0000313" key="4">
    <source>
        <dbReference type="EMBL" id="MDZ5034410.1"/>
    </source>
</evidence>
<evidence type="ECO:0000313" key="5">
    <source>
        <dbReference type="Proteomes" id="UP001289066"/>
    </source>
</evidence>
<dbReference type="Proteomes" id="UP001289066">
    <property type="component" value="Unassembled WGS sequence"/>
</dbReference>
<accession>A0AAW9IWM1</accession>
<dbReference type="SUPFAM" id="SSF51161">
    <property type="entry name" value="Trimeric LpxA-like enzymes"/>
    <property type="match status" value="1"/>
</dbReference>
<proteinExistence type="predicted"/>
<feature type="domain" description="PglD N-terminal" evidence="3">
    <location>
        <begin position="13"/>
        <end position="93"/>
    </location>
</feature>
<comment type="caution">
    <text evidence="4">The sequence shown here is derived from an EMBL/GenBank/DDBJ whole genome shotgun (WGS) entry which is preliminary data.</text>
</comment>
<dbReference type="Gene3D" id="3.40.50.20">
    <property type="match status" value="1"/>
</dbReference>
<evidence type="ECO:0000259" key="3">
    <source>
        <dbReference type="Pfam" id="PF17836"/>
    </source>
</evidence>
<reference evidence="4" key="1">
    <citation type="submission" date="2019-11" db="EMBL/GenBank/DDBJ databases">
        <title>Characterization of Clostridium perfringens isolates from swine manure treated agricultural soils.</title>
        <authorList>
            <person name="Wushke S.T."/>
        </authorList>
    </citation>
    <scope>NUCLEOTIDE SEQUENCE</scope>
    <source>
        <strain evidence="4">X15</strain>
    </source>
</reference>
<evidence type="ECO:0000256" key="2">
    <source>
        <dbReference type="PIRSR" id="PIRSR620019-2"/>
    </source>
</evidence>
<keyword evidence="4" id="KW-0808">Transferase</keyword>